<dbReference type="AlphaFoldDB" id="A0A6V7NKS8"/>
<gene>
    <name evidence="2" type="ORF">CB5_LOCUS2416</name>
</gene>
<dbReference type="PANTHER" id="PTHR38926">
    <property type="entry name" value="F-BOX DOMAIN CONTAINING PROTEIN, EXPRESSED"/>
    <property type="match status" value="1"/>
</dbReference>
<dbReference type="Pfam" id="PF12937">
    <property type="entry name" value="F-box-like"/>
    <property type="match status" value="1"/>
</dbReference>
<evidence type="ECO:0000313" key="2">
    <source>
        <dbReference type="EMBL" id="CAD1819205.1"/>
    </source>
</evidence>
<dbReference type="EMBL" id="LR862139">
    <property type="protein sequence ID" value="CAD1819205.1"/>
    <property type="molecule type" value="Genomic_DNA"/>
</dbReference>
<reference evidence="2" key="1">
    <citation type="submission" date="2020-07" db="EMBL/GenBank/DDBJ databases">
        <authorList>
            <person name="Lin J."/>
        </authorList>
    </citation>
    <scope>NUCLEOTIDE SEQUENCE</scope>
</reference>
<evidence type="ECO:0000259" key="1">
    <source>
        <dbReference type="Pfam" id="PF12937"/>
    </source>
</evidence>
<dbReference type="PROSITE" id="PS51257">
    <property type="entry name" value="PROKAR_LIPOPROTEIN"/>
    <property type="match status" value="1"/>
</dbReference>
<organism evidence="2">
    <name type="scientific">Ananas comosus var. bracteatus</name>
    <name type="common">red pineapple</name>
    <dbReference type="NCBI Taxonomy" id="296719"/>
    <lineage>
        <taxon>Eukaryota</taxon>
        <taxon>Viridiplantae</taxon>
        <taxon>Streptophyta</taxon>
        <taxon>Embryophyta</taxon>
        <taxon>Tracheophyta</taxon>
        <taxon>Spermatophyta</taxon>
        <taxon>Magnoliopsida</taxon>
        <taxon>Liliopsida</taxon>
        <taxon>Poales</taxon>
        <taxon>Bromeliaceae</taxon>
        <taxon>Bromelioideae</taxon>
        <taxon>Ananas</taxon>
    </lineage>
</organism>
<dbReference type="InterPro" id="IPR032675">
    <property type="entry name" value="LRR_dom_sf"/>
</dbReference>
<protein>
    <recommendedName>
        <fullName evidence="1">F-box domain-containing protein</fullName>
    </recommendedName>
</protein>
<accession>A0A6V7NKS8</accession>
<sequence>MAASRGGTLRASLGGGGGGSCAGAGGGGGGRWEGMSRDLLEAILARVGAPDLVAAVPFVCSSWREASRDPLFWRRLDLGDWDAVSRRLRRGGGGGGGGTAAAEFAGILRVAVARGQGRTESISFPSFADEVHLLFVAERCPNVLYFSLPNPRIALDRFCEAIGKLKLLKGMAVDESLITNEVLLHIKNCCKNFSELRICAESVNREIASVICKYLPNLKKLEITNSVISKQAIITLLDGLEQLEHFDISGYRNSTITDLVLQKASRLKVFLWDSKLELGELMDCSHCEDDLVLQRPCECVLNQRVMEWLAEVS</sequence>
<dbReference type="InterPro" id="IPR036047">
    <property type="entry name" value="F-box-like_dom_sf"/>
</dbReference>
<dbReference type="Gene3D" id="1.20.1280.50">
    <property type="match status" value="1"/>
</dbReference>
<dbReference type="InterPro" id="IPR001810">
    <property type="entry name" value="F-box_dom"/>
</dbReference>
<name>A0A6V7NKS8_ANACO</name>
<proteinExistence type="predicted"/>
<dbReference type="SUPFAM" id="SSF52047">
    <property type="entry name" value="RNI-like"/>
    <property type="match status" value="1"/>
</dbReference>
<feature type="domain" description="F-box" evidence="1">
    <location>
        <begin position="38"/>
        <end position="78"/>
    </location>
</feature>
<dbReference type="PANTHER" id="PTHR38926:SF12">
    <property type="entry name" value="F-BOX DOMAIN CONTAINING PROTEIN, EXPRESSED"/>
    <property type="match status" value="1"/>
</dbReference>
<dbReference type="SUPFAM" id="SSF81383">
    <property type="entry name" value="F-box domain"/>
    <property type="match status" value="1"/>
</dbReference>
<dbReference type="Gene3D" id="3.80.10.10">
    <property type="entry name" value="Ribonuclease Inhibitor"/>
    <property type="match status" value="1"/>
</dbReference>